<reference evidence="1 2" key="1">
    <citation type="submission" date="2015-03" db="EMBL/GenBank/DDBJ databases">
        <authorList>
            <consortium name="Pathogen Informatics"/>
        </authorList>
    </citation>
    <scope>NUCLEOTIDE SEQUENCE [LARGE SCALE GENOMIC DNA]</scope>
    <source>
        <strain evidence="1 2">D00501624</strain>
    </source>
</reference>
<accession>A0A655FP33</accession>
<organism evidence="1 2">
    <name type="scientific">Mycobacterium tuberculosis</name>
    <dbReference type="NCBI Taxonomy" id="1773"/>
    <lineage>
        <taxon>Bacteria</taxon>
        <taxon>Bacillati</taxon>
        <taxon>Actinomycetota</taxon>
        <taxon>Actinomycetes</taxon>
        <taxon>Mycobacteriales</taxon>
        <taxon>Mycobacteriaceae</taxon>
        <taxon>Mycobacterium</taxon>
        <taxon>Mycobacterium tuberculosis complex</taxon>
    </lineage>
</organism>
<dbReference type="NCBIfam" id="TIGR03083">
    <property type="entry name" value="maleylpyruvate isomerase family mycothiol-dependent enzyme"/>
    <property type="match status" value="1"/>
</dbReference>
<dbReference type="InterPro" id="IPR017517">
    <property type="entry name" value="Maleyloyr_isom"/>
</dbReference>
<name>A0A655FP33_MYCTX</name>
<protein>
    <submittedName>
        <fullName evidence="1">DinB family protein</fullName>
    </submittedName>
</protein>
<proteinExistence type="predicted"/>
<gene>
    <name evidence="1" type="ORF">ERS007661_03285</name>
</gene>
<sequence>MIALVDGMIHHQDIRRPLGQPRTIPAQRLDRVLRLMPKNPRLRARPRIKGLRLRATDLDWTIGTGPEVTGPGEALLMAMAGRPAAVSDLSGPGKPTLAGRLG</sequence>
<dbReference type="Proteomes" id="UP000039217">
    <property type="component" value="Unassembled WGS sequence"/>
</dbReference>
<dbReference type="AlphaFoldDB" id="A0A655FP33"/>
<dbReference type="EMBL" id="CQQC01001409">
    <property type="protein sequence ID" value="CNV92281.1"/>
    <property type="molecule type" value="Genomic_DNA"/>
</dbReference>
<evidence type="ECO:0000313" key="1">
    <source>
        <dbReference type="EMBL" id="CNV92281.1"/>
    </source>
</evidence>
<evidence type="ECO:0000313" key="2">
    <source>
        <dbReference type="Proteomes" id="UP000039217"/>
    </source>
</evidence>